<dbReference type="Proteomes" id="UP000654075">
    <property type="component" value="Unassembled WGS sequence"/>
</dbReference>
<keyword evidence="2" id="KW-1133">Transmembrane helix</keyword>
<protein>
    <recommendedName>
        <fullName evidence="3">Thioesterase domain-containing protein</fullName>
    </recommendedName>
</protein>
<dbReference type="Pfam" id="PF00975">
    <property type="entry name" value="Thioesterase"/>
    <property type="match status" value="1"/>
</dbReference>
<gene>
    <name evidence="4" type="ORF">PGLA1383_LOCUS35931</name>
</gene>
<sequence length="479" mass="51693">MANLEANDYIVCASPQLNAKVRLVCFPHAGGGPSAFAAWGDLLEDKLIEVVAVSAPGRERRIHLPPITDSETLIQEICEAIEATGIPDGLPYAFFGHSLGAVLAFEVARQLDIRMIAGRPRPLHVFASGHGGPSTMELGRDVGNWGRLHTLSDAELMETISTFGFVPDDLATNKDLLRQYARAVSCLVPVLWLSLGALVGSAASLTPVVLRACLRLLGWSQEPLLPAAKSVGGRLLFEVPFGAFVSLLCHLCSLRSGHGFWEKVLFGAAGNLLVFNILASYSFWCLKMPSQKQVQEEVKDASIKQTFQTKQTFHTIIVDGRDVQLRVFVPDPVAKDPGLDKDNVSNAAKLTGKTPGSKPAVVMVCGLLWLGEGLLGLIGVTFNDAFGRAFARHGVPCVQIHTPQRHLKHTTLMDIHLLLLLPMCLVPGLRFLVLAADVAMLMTSRADVWLFVVFVLLPGLIDVAASCLLAVPMLILGPV</sequence>
<proteinExistence type="inferred from homology"/>
<feature type="non-terminal residue" evidence="4">
    <location>
        <position position="479"/>
    </location>
</feature>
<dbReference type="EMBL" id="CAJNNV010026476">
    <property type="protein sequence ID" value="CAE8618300.1"/>
    <property type="molecule type" value="Genomic_DNA"/>
</dbReference>
<reference evidence="4" key="1">
    <citation type="submission" date="2021-02" db="EMBL/GenBank/DDBJ databases">
        <authorList>
            <person name="Dougan E. K."/>
            <person name="Rhodes N."/>
            <person name="Thang M."/>
            <person name="Chan C."/>
        </authorList>
    </citation>
    <scope>NUCLEOTIDE SEQUENCE</scope>
</reference>
<dbReference type="InterPro" id="IPR029058">
    <property type="entry name" value="AB_hydrolase_fold"/>
</dbReference>
<evidence type="ECO:0000256" key="2">
    <source>
        <dbReference type="SAM" id="Phobius"/>
    </source>
</evidence>
<keyword evidence="2" id="KW-0812">Transmembrane</keyword>
<name>A0A813FZQ9_POLGL</name>
<dbReference type="OrthoDB" id="541883at2759"/>
<evidence type="ECO:0000259" key="3">
    <source>
        <dbReference type="Pfam" id="PF00975"/>
    </source>
</evidence>
<accession>A0A813FZQ9</accession>
<dbReference type="PANTHER" id="PTHR11487:SF0">
    <property type="entry name" value="S-ACYL FATTY ACID SYNTHASE THIOESTERASE, MEDIUM CHAIN"/>
    <property type="match status" value="1"/>
</dbReference>
<feature type="transmembrane region" description="Helical" evidence="2">
    <location>
        <begin position="415"/>
        <end position="436"/>
    </location>
</feature>
<feature type="transmembrane region" description="Helical" evidence="2">
    <location>
        <begin position="235"/>
        <end position="258"/>
    </location>
</feature>
<evidence type="ECO:0000256" key="1">
    <source>
        <dbReference type="ARBA" id="ARBA00007169"/>
    </source>
</evidence>
<feature type="domain" description="Thioesterase" evidence="3">
    <location>
        <begin position="22"/>
        <end position="180"/>
    </location>
</feature>
<dbReference type="InterPro" id="IPR012223">
    <property type="entry name" value="TEII"/>
</dbReference>
<comment type="caution">
    <text evidence="4">The sequence shown here is derived from an EMBL/GenBank/DDBJ whole genome shotgun (WGS) entry which is preliminary data.</text>
</comment>
<feature type="transmembrane region" description="Helical" evidence="2">
    <location>
        <begin position="264"/>
        <end position="286"/>
    </location>
</feature>
<dbReference type="InterPro" id="IPR001031">
    <property type="entry name" value="Thioesterase"/>
</dbReference>
<evidence type="ECO:0000313" key="4">
    <source>
        <dbReference type="EMBL" id="CAE8618300.1"/>
    </source>
</evidence>
<dbReference type="PANTHER" id="PTHR11487">
    <property type="entry name" value="THIOESTERASE"/>
    <property type="match status" value="1"/>
</dbReference>
<dbReference type="AlphaFoldDB" id="A0A813FZQ9"/>
<keyword evidence="2" id="KW-0472">Membrane</keyword>
<feature type="transmembrane region" description="Helical" evidence="2">
    <location>
        <begin position="448"/>
        <end position="475"/>
    </location>
</feature>
<keyword evidence="5" id="KW-1185">Reference proteome</keyword>
<organism evidence="4 5">
    <name type="scientific">Polarella glacialis</name>
    <name type="common">Dinoflagellate</name>
    <dbReference type="NCBI Taxonomy" id="89957"/>
    <lineage>
        <taxon>Eukaryota</taxon>
        <taxon>Sar</taxon>
        <taxon>Alveolata</taxon>
        <taxon>Dinophyceae</taxon>
        <taxon>Suessiales</taxon>
        <taxon>Suessiaceae</taxon>
        <taxon>Polarella</taxon>
    </lineage>
</organism>
<feature type="transmembrane region" description="Helical" evidence="2">
    <location>
        <begin position="190"/>
        <end position="214"/>
    </location>
</feature>
<evidence type="ECO:0000313" key="5">
    <source>
        <dbReference type="Proteomes" id="UP000654075"/>
    </source>
</evidence>
<comment type="similarity">
    <text evidence="1">Belongs to the thioesterase family.</text>
</comment>
<dbReference type="Gene3D" id="3.40.50.1820">
    <property type="entry name" value="alpha/beta hydrolase"/>
    <property type="match status" value="1"/>
</dbReference>
<feature type="transmembrane region" description="Helical" evidence="2">
    <location>
        <begin position="360"/>
        <end position="382"/>
    </location>
</feature>
<dbReference type="GO" id="GO:0008610">
    <property type="term" value="P:lipid biosynthetic process"/>
    <property type="evidence" value="ECO:0007669"/>
    <property type="project" value="TreeGrafter"/>
</dbReference>
<dbReference type="SUPFAM" id="SSF53474">
    <property type="entry name" value="alpha/beta-Hydrolases"/>
    <property type="match status" value="1"/>
</dbReference>